<reference evidence="1 2" key="1">
    <citation type="journal article" date="2021" name="Commun. Biol.">
        <title>Genomic insights into the host specific adaptation of the Pneumocystis genus.</title>
        <authorList>
            <person name="Cisse O.H."/>
            <person name="Ma L."/>
            <person name="Dekker J.P."/>
            <person name="Khil P.P."/>
            <person name="Youn J.-H."/>
            <person name="Brenchley J.M."/>
            <person name="Blair R."/>
            <person name="Pahar B."/>
            <person name="Chabe M."/>
            <person name="Van Rompay K.K.A."/>
            <person name="Keesler R."/>
            <person name="Sukura A."/>
            <person name="Hirsch V."/>
            <person name="Kutty G."/>
            <person name="Liu Y."/>
            <person name="Peng L."/>
            <person name="Chen J."/>
            <person name="Song J."/>
            <person name="Weissenbacher-Lang C."/>
            <person name="Xu J."/>
            <person name="Upham N.S."/>
            <person name="Stajich J.E."/>
            <person name="Cuomo C.A."/>
            <person name="Cushion M.T."/>
            <person name="Kovacs J.A."/>
        </authorList>
    </citation>
    <scope>NUCLEOTIDE SEQUENCE [LARGE SCALE GENOMIC DNA]</scope>
    <source>
        <strain evidence="1 2">RABM</strain>
    </source>
</reference>
<accession>A0ACB7CB55</accession>
<name>A0ACB7CB55_9ASCO</name>
<dbReference type="Proteomes" id="UP000768646">
    <property type="component" value="Unassembled WGS sequence"/>
</dbReference>
<proteinExistence type="predicted"/>
<organism evidence="1 2">
    <name type="scientific">Pneumocystis oryctolagi</name>
    <dbReference type="NCBI Taxonomy" id="42067"/>
    <lineage>
        <taxon>Eukaryota</taxon>
        <taxon>Fungi</taxon>
        <taxon>Dikarya</taxon>
        <taxon>Ascomycota</taxon>
        <taxon>Taphrinomycotina</taxon>
        <taxon>Pneumocystomycetes</taxon>
        <taxon>Pneumocystaceae</taxon>
        <taxon>Pneumocystis</taxon>
    </lineage>
</organism>
<sequence>MPKIHVDTQRESSAAAAEQQFGHQGSFFIPLLLALFTLLKLPPEISFEASRRTAVCAFSSALISCVVSSTGAASKTASEAAADAAADAASVAAAKVAVFCVDDEESARRRRRRRTQRRSPARRQWPALLGGLCLFYILYTLCVCSTVCKHCAKEKTRFFPLTRTYLAQLGTRGRRITLTRWKGRLGIDLREYYEDANHEMRPGKKGITLMPEQLCVLADVLPCVQAQVEAMQAERAERAGKPLGKACAAPSESNT</sequence>
<gene>
    <name evidence="1" type="ORF">PORY_001834</name>
</gene>
<protein>
    <submittedName>
        <fullName evidence="1">Uncharacterized protein</fullName>
    </submittedName>
</protein>
<dbReference type="EMBL" id="JABTEG010000006">
    <property type="protein sequence ID" value="KAG4304781.1"/>
    <property type="molecule type" value="Genomic_DNA"/>
</dbReference>
<comment type="caution">
    <text evidence="1">The sequence shown here is derived from an EMBL/GenBank/DDBJ whole genome shotgun (WGS) entry which is preliminary data.</text>
</comment>
<evidence type="ECO:0000313" key="2">
    <source>
        <dbReference type="Proteomes" id="UP000768646"/>
    </source>
</evidence>
<evidence type="ECO:0000313" key="1">
    <source>
        <dbReference type="EMBL" id="KAG4304781.1"/>
    </source>
</evidence>
<keyword evidence="2" id="KW-1185">Reference proteome</keyword>